<evidence type="ECO:0000256" key="1">
    <source>
        <dbReference type="SAM" id="Phobius"/>
    </source>
</evidence>
<dbReference type="AlphaFoldDB" id="A0A366JXX7"/>
<keyword evidence="1" id="KW-0472">Membrane</keyword>
<evidence type="ECO:0000313" key="2">
    <source>
        <dbReference type="EMBL" id="RBP94385.1"/>
    </source>
</evidence>
<dbReference type="EMBL" id="QNSF01000004">
    <property type="protein sequence ID" value="RBP94385.1"/>
    <property type="molecule type" value="Genomic_DNA"/>
</dbReference>
<organism evidence="2 3">
    <name type="scientific">Cytobacillus firmus</name>
    <name type="common">Bacillus firmus</name>
    <dbReference type="NCBI Taxonomy" id="1399"/>
    <lineage>
        <taxon>Bacteria</taxon>
        <taxon>Bacillati</taxon>
        <taxon>Bacillota</taxon>
        <taxon>Bacilli</taxon>
        <taxon>Bacillales</taxon>
        <taxon>Bacillaceae</taxon>
        <taxon>Cytobacillus</taxon>
    </lineage>
</organism>
<evidence type="ECO:0000313" key="3">
    <source>
        <dbReference type="Proteomes" id="UP000252731"/>
    </source>
</evidence>
<dbReference type="SUPFAM" id="SSF51395">
    <property type="entry name" value="FMN-linked oxidoreductases"/>
    <property type="match status" value="1"/>
</dbReference>
<dbReference type="Proteomes" id="UP000252731">
    <property type="component" value="Unassembled WGS sequence"/>
</dbReference>
<keyword evidence="1" id="KW-1133">Transmembrane helix</keyword>
<keyword evidence="3" id="KW-1185">Reference proteome</keyword>
<reference evidence="2 3" key="1">
    <citation type="submission" date="2018-06" db="EMBL/GenBank/DDBJ databases">
        <title>Freshwater and sediment microbial communities from various areas in North America, analyzing microbe dynamics in response to fracking.</title>
        <authorList>
            <person name="Lamendella R."/>
        </authorList>
    </citation>
    <scope>NUCLEOTIDE SEQUENCE [LARGE SCALE GENOMIC DNA]</scope>
    <source>
        <strain evidence="2 3">14_TX</strain>
    </source>
</reference>
<name>A0A366JXX7_CYTFI</name>
<protein>
    <submittedName>
        <fullName evidence="2">Uncharacterized protein</fullName>
    </submittedName>
</protein>
<gene>
    <name evidence="2" type="ORF">DFO70_10424</name>
</gene>
<sequence>MLEKLNWLIVATFGVATPTAAAMAAVITKAVGGAITWSRALQLLALTGVGAIIIAGIAAIGFWWLSQYVKKNGEAGLTAW</sequence>
<proteinExistence type="predicted"/>
<accession>A0A366JXX7</accession>
<dbReference type="RefSeq" id="WP_113882179.1">
    <property type="nucleotide sequence ID" value="NZ_CP126102.1"/>
</dbReference>
<feature type="transmembrane region" description="Helical" evidence="1">
    <location>
        <begin position="40"/>
        <end position="65"/>
    </location>
</feature>
<keyword evidence="1" id="KW-0812">Transmembrane</keyword>
<comment type="caution">
    <text evidence="2">The sequence shown here is derived from an EMBL/GenBank/DDBJ whole genome shotgun (WGS) entry which is preliminary data.</text>
</comment>